<gene>
    <name evidence="2" type="ORF">SAMN05192586_11457</name>
</gene>
<dbReference type="STRING" id="571438.SAMN05192586_11457"/>
<dbReference type="Proteomes" id="UP000199355">
    <property type="component" value="Unassembled WGS sequence"/>
</dbReference>
<keyword evidence="3" id="KW-1185">Reference proteome</keyword>
<dbReference type="OrthoDB" id="5460997at2"/>
<name>A0A1G7P6L6_9BACT</name>
<feature type="chain" id="PRO_5011632102" evidence="1">
    <location>
        <begin position="28"/>
        <end position="191"/>
    </location>
</feature>
<reference evidence="3" key="1">
    <citation type="submission" date="2016-10" db="EMBL/GenBank/DDBJ databases">
        <authorList>
            <person name="Varghese N."/>
            <person name="Submissions S."/>
        </authorList>
    </citation>
    <scope>NUCLEOTIDE SEQUENCE [LARGE SCALE GENOMIC DNA]</scope>
    <source>
        <strain evidence="3">KHC7</strain>
    </source>
</reference>
<evidence type="ECO:0000313" key="2">
    <source>
        <dbReference type="EMBL" id="SDF81935.1"/>
    </source>
</evidence>
<dbReference type="EMBL" id="FNBX01000014">
    <property type="protein sequence ID" value="SDF81935.1"/>
    <property type="molecule type" value="Genomic_DNA"/>
</dbReference>
<organism evidence="2 3">
    <name type="scientific">Desulfovibrio legallii</name>
    <dbReference type="NCBI Taxonomy" id="571438"/>
    <lineage>
        <taxon>Bacteria</taxon>
        <taxon>Pseudomonadati</taxon>
        <taxon>Thermodesulfobacteriota</taxon>
        <taxon>Desulfovibrionia</taxon>
        <taxon>Desulfovibrionales</taxon>
        <taxon>Desulfovibrionaceae</taxon>
        <taxon>Desulfovibrio</taxon>
    </lineage>
</organism>
<evidence type="ECO:0000256" key="1">
    <source>
        <dbReference type="SAM" id="SignalP"/>
    </source>
</evidence>
<feature type="signal peptide" evidence="1">
    <location>
        <begin position="1"/>
        <end position="27"/>
    </location>
</feature>
<accession>A0A1G7P6L6</accession>
<keyword evidence="1" id="KW-0732">Signal</keyword>
<protein>
    <submittedName>
        <fullName evidence="2">Uncharacterized protein</fullName>
    </submittedName>
</protein>
<proteinExistence type="predicted"/>
<evidence type="ECO:0000313" key="3">
    <source>
        <dbReference type="Proteomes" id="UP000199355"/>
    </source>
</evidence>
<sequence length="191" mass="20084">MAIATSTAAAISAAVALAGAVAGTAGALQQAANQQAQSDYQSRLARRSAQVAEQNAQVAEESARAQRREGYDDAVKKRQETARVIGSQRAEAGASGATVDVGSTLDRNLDTAEKGELDALSLKQQANAQAYNQDLRAWALRNQATEAGLQAQYLNNRSQTDYLGLTSTLLNGASRVGRNFYAIGARGAQLR</sequence>
<dbReference type="AlphaFoldDB" id="A0A1G7P6L6"/>
<dbReference type="RefSeq" id="WP_092154493.1">
    <property type="nucleotide sequence ID" value="NZ_FNBX01000014.1"/>
</dbReference>